<keyword evidence="3" id="KW-1185">Reference proteome</keyword>
<dbReference type="InterPro" id="IPR029069">
    <property type="entry name" value="HotDog_dom_sf"/>
</dbReference>
<dbReference type="EMBL" id="JBHUON010000007">
    <property type="protein sequence ID" value="MFD2864669.1"/>
    <property type="molecule type" value="Genomic_DNA"/>
</dbReference>
<comment type="caution">
    <text evidence="2">The sequence shown here is derived from an EMBL/GenBank/DDBJ whole genome shotgun (WGS) entry which is preliminary data.</text>
</comment>
<gene>
    <name evidence="2" type="ORF">ACFSYC_08205</name>
</gene>
<dbReference type="Gene3D" id="3.10.129.10">
    <property type="entry name" value="Hotdog Thioesterase"/>
    <property type="match status" value="1"/>
</dbReference>
<dbReference type="RefSeq" id="WP_377125554.1">
    <property type="nucleotide sequence ID" value="NZ_JBHUON010000007.1"/>
</dbReference>
<accession>A0ABW5XLS3</accession>
<sequence>MVIINNHNEFEAHLGKEIGTSLWHTITQDQINQFAKATLDEQWIHTDPERAKIESPFNATIAHGYLTVSLLPHFWHQIVEVRNLKMLINYGIQEIKFSQPVVVDSQVRLTCKLDAIANLRGITKATIGVAMEIDGQKKPAYTGAVIFLYHFLADSN</sequence>
<dbReference type="PANTHER" id="PTHR42993:SF1">
    <property type="entry name" value="MAOC-LIKE DEHYDRATASE DOMAIN-CONTAINING PROTEIN"/>
    <property type="match status" value="1"/>
</dbReference>
<organism evidence="2 3">
    <name type="scientific">Mucilaginibacter antarcticus</name>
    <dbReference type="NCBI Taxonomy" id="1855725"/>
    <lineage>
        <taxon>Bacteria</taxon>
        <taxon>Pseudomonadati</taxon>
        <taxon>Bacteroidota</taxon>
        <taxon>Sphingobacteriia</taxon>
        <taxon>Sphingobacteriales</taxon>
        <taxon>Sphingobacteriaceae</taxon>
        <taxon>Mucilaginibacter</taxon>
    </lineage>
</organism>
<evidence type="ECO:0000313" key="3">
    <source>
        <dbReference type="Proteomes" id="UP001597601"/>
    </source>
</evidence>
<dbReference type="InterPro" id="IPR002539">
    <property type="entry name" value="MaoC-like_dom"/>
</dbReference>
<protein>
    <submittedName>
        <fullName evidence="2">MaoC family dehydratase</fullName>
    </submittedName>
</protein>
<feature type="domain" description="MaoC-like" evidence="1">
    <location>
        <begin position="10"/>
        <end position="127"/>
    </location>
</feature>
<dbReference type="Pfam" id="PF01575">
    <property type="entry name" value="MaoC_dehydratas"/>
    <property type="match status" value="1"/>
</dbReference>
<dbReference type="Proteomes" id="UP001597601">
    <property type="component" value="Unassembled WGS sequence"/>
</dbReference>
<evidence type="ECO:0000313" key="2">
    <source>
        <dbReference type="EMBL" id="MFD2864669.1"/>
    </source>
</evidence>
<proteinExistence type="predicted"/>
<name>A0ABW5XLS3_9SPHI</name>
<dbReference type="SUPFAM" id="SSF54637">
    <property type="entry name" value="Thioesterase/thiol ester dehydrase-isomerase"/>
    <property type="match status" value="1"/>
</dbReference>
<dbReference type="InterPro" id="IPR039375">
    <property type="entry name" value="NodN-like"/>
</dbReference>
<reference evidence="3" key="1">
    <citation type="journal article" date="2019" name="Int. J. Syst. Evol. Microbiol.">
        <title>The Global Catalogue of Microorganisms (GCM) 10K type strain sequencing project: providing services to taxonomists for standard genome sequencing and annotation.</title>
        <authorList>
            <consortium name="The Broad Institute Genomics Platform"/>
            <consortium name="The Broad Institute Genome Sequencing Center for Infectious Disease"/>
            <person name="Wu L."/>
            <person name="Ma J."/>
        </authorList>
    </citation>
    <scope>NUCLEOTIDE SEQUENCE [LARGE SCALE GENOMIC DNA]</scope>
    <source>
        <strain evidence="3">KCTC 52232</strain>
    </source>
</reference>
<dbReference type="CDD" id="cd03450">
    <property type="entry name" value="NodN"/>
    <property type="match status" value="1"/>
</dbReference>
<evidence type="ECO:0000259" key="1">
    <source>
        <dbReference type="Pfam" id="PF01575"/>
    </source>
</evidence>
<dbReference type="PANTHER" id="PTHR42993">
    <property type="entry name" value="MAOC-LIKE DEHYDRATASE DOMAIN-CONTAINING PROTEIN"/>
    <property type="match status" value="1"/>
</dbReference>